<name>A0ABW2TJD9_9PSEU</name>
<dbReference type="Gene3D" id="3.40.430.10">
    <property type="entry name" value="Dihydrofolate Reductase, subunit A"/>
    <property type="match status" value="1"/>
</dbReference>
<dbReference type="EMBL" id="JBHTEY010000004">
    <property type="protein sequence ID" value="MFC7613519.1"/>
    <property type="molecule type" value="Genomic_DNA"/>
</dbReference>
<evidence type="ECO:0000313" key="2">
    <source>
        <dbReference type="EMBL" id="MFC7613519.1"/>
    </source>
</evidence>
<proteinExistence type="predicted"/>
<organism evidence="2 3">
    <name type="scientific">Actinokineospora soli</name>
    <dbReference type="NCBI Taxonomy" id="1048753"/>
    <lineage>
        <taxon>Bacteria</taxon>
        <taxon>Bacillati</taxon>
        <taxon>Actinomycetota</taxon>
        <taxon>Actinomycetes</taxon>
        <taxon>Pseudonocardiales</taxon>
        <taxon>Pseudonocardiaceae</taxon>
        <taxon>Actinokineospora</taxon>
    </lineage>
</organism>
<feature type="domain" description="Bacterial bifunctional deaminase-reductase C-terminal" evidence="1">
    <location>
        <begin position="14"/>
        <end position="162"/>
    </location>
</feature>
<dbReference type="SUPFAM" id="SSF53597">
    <property type="entry name" value="Dihydrofolate reductase-like"/>
    <property type="match status" value="1"/>
</dbReference>
<dbReference type="InterPro" id="IPR024072">
    <property type="entry name" value="DHFR-like_dom_sf"/>
</dbReference>
<reference evidence="3" key="1">
    <citation type="journal article" date="2019" name="Int. J. Syst. Evol. Microbiol.">
        <title>The Global Catalogue of Microorganisms (GCM) 10K type strain sequencing project: providing services to taxonomists for standard genome sequencing and annotation.</title>
        <authorList>
            <consortium name="The Broad Institute Genomics Platform"/>
            <consortium name="The Broad Institute Genome Sequencing Center for Infectious Disease"/>
            <person name="Wu L."/>
            <person name="Ma J."/>
        </authorList>
    </citation>
    <scope>NUCLEOTIDE SEQUENCE [LARGE SCALE GENOMIC DNA]</scope>
    <source>
        <strain evidence="3">JCM 17695</strain>
    </source>
</reference>
<protein>
    <submittedName>
        <fullName evidence="2">Dihydrofolate reductase family protein</fullName>
    </submittedName>
</protein>
<evidence type="ECO:0000259" key="1">
    <source>
        <dbReference type="Pfam" id="PF01872"/>
    </source>
</evidence>
<sequence length="170" mass="18527">MSDPGSWQGPWFDEDAQRLSRERLFAADDLLLGRATYVMFGESWPGMPDETGFVDRINGLPKHVVSSTLEEATWGPARIVRPEDLVAAVTELKSGDGGDILVYGFGRLAHSLLENGLLDVAELWFHPVLVGATGEDDLLARRGSKHPMRLESVEKTGSGVLVCSYAPSSE</sequence>
<comment type="caution">
    <text evidence="2">The sequence shown here is derived from an EMBL/GenBank/DDBJ whole genome shotgun (WGS) entry which is preliminary data.</text>
</comment>
<dbReference type="Proteomes" id="UP001596512">
    <property type="component" value="Unassembled WGS sequence"/>
</dbReference>
<dbReference type="InterPro" id="IPR002734">
    <property type="entry name" value="RibDG_C"/>
</dbReference>
<accession>A0ABW2TJD9</accession>
<evidence type="ECO:0000313" key="3">
    <source>
        <dbReference type="Proteomes" id="UP001596512"/>
    </source>
</evidence>
<keyword evidence="3" id="KW-1185">Reference proteome</keyword>
<dbReference type="Pfam" id="PF01872">
    <property type="entry name" value="RibD_C"/>
    <property type="match status" value="1"/>
</dbReference>
<gene>
    <name evidence="2" type="ORF">ACFQV2_07770</name>
</gene>